<dbReference type="AlphaFoldDB" id="A0A4U5LPP1"/>
<feature type="compositionally biased region" description="Polar residues" evidence="1">
    <location>
        <begin position="9"/>
        <end position="24"/>
    </location>
</feature>
<name>A0A4U5LPP1_STECR</name>
<evidence type="ECO:0000313" key="2">
    <source>
        <dbReference type="EMBL" id="TKR57879.1"/>
    </source>
</evidence>
<organism evidence="2 3">
    <name type="scientific">Steinernema carpocapsae</name>
    <name type="common">Entomopathogenic nematode</name>
    <dbReference type="NCBI Taxonomy" id="34508"/>
    <lineage>
        <taxon>Eukaryota</taxon>
        <taxon>Metazoa</taxon>
        <taxon>Ecdysozoa</taxon>
        <taxon>Nematoda</taxon>
        <taxon>Chromadorea</taxon>
        <taxon>Rhabditida</taxon>
        <taxon>Tylenchina</taxon>
        <taxon>Panagrolaimomorpha</taxon>
        <taxon>Strongyloidoidea</taxon>
        <taxon>Steinernematidae</taxon>
        <taxon>Steinernema</taxon>
    </lineage>
</organism>
<feature type="region of interest" description="Disordered" evidence="1">
    <location>
        <begin position="1"/>
        <end position="29"/>
    </location>
</feature>
<reference evidence="2 3" key="1">
    <citation type="journal article" date="2015" name="Genome Biol.">
        <title>Comparative genomics of Steinernema reveals deeply conserved gene regulatory networks.</title>
        <authorList>
            <person name="Dillman A.R."/>
            <person name="Macchietto M."/>
            <person name="Porter C.F."/>
            <person name="Rogers A."/>
            <person name="Williams B."/>
            <person name="Antoshechkin I."/>
            <person name="Lee M.M."/>
            <person name="Goodwin Z."/>
            <person name="Lu X."/>
            <person name="Lewis E.E."/>
            <person name="Goodrich-Blair H."/>
            <person name="Stock S.P."/>
            <person name="Adams B.J."/>
            <person name="Sternberg P.W."/>
            <person name="Mortazavi A."/>
        </authorList>
    </citation>
    <scope>NUCLEOTIDE SEQUENCE [LARGE SCALE GENOMIC DNA]</scope>
    <source>
        <strain evidence="2 3">ALL</strain>
    </source>
</reference>
<protein>
    <submittedName>
        <fullName evidence="2">Uncharacterized protein</fullName>
    </submittedName>
</protein>
<keyword evidence="3" id="KW-1185">Reference proteome</keyword>
<reference evidence="2 3" key="2">
    <citation type="journal article" date="2019" name="G3 (Bethesda)">
        <title>Hybrid Assembly of the Genome of the Entomopathogenic Nematode Steinernema carpocapsae Identifies the X-Chromosome.</title>
        <authorList>
            <person name="Serra L."/>
            <person name="Macchietto M."/>
            <person name="Macias-Munoz A."/>
            <person name="McGill C.J."/>
            <person name="Rodriguez I.M."/>
            <person name="Rodriguez B."/>
            <person name="Murad R."/>
            <person name="Mortazavi A."/>
        </authorList>
    </citation>
    <scope>NUCLEOTIDE SEQUENCE [LARGE SCALE GENOMIC DNA]</scope>
    <source>
        <strain evidence="2 3">ALL</strain>
    </source>
</reference>
<gene>
    <name evidence="2" type="ORF">L596_030523</name>
</gene>
<sequence length="98" mass="11072">MLVPALGLSGSSLYRSPLNAQTSDDNLDPSGDRHRLPVLCHLACIREHDIVALFQTPRQFRGILFRKSAMLSKNFRQDCWSSVRSGVSHSSFFFTVFE</sequence>
<evidence type="ECO:0000313" key="3">
    <source>
        <dbReference type="Proteomes" id="UP000298663"/>
    </source>
</evidence>
<dbReference type="EMBL" id="AZBU02000014">
    <property type="protein sequence ID" value="TKR57879.1"/>
    <property type="molecule type" value="Genomic_DNA"/>
</dbReference>
<accession>A0A4U5LPP1</accession>
<proteinExistence type="predicted"/>
<dbReference type="Proteomes" id="UP000298663">
    <property type="component" value="Unassembled WGS sequence"/>
</dbReference>
<evidence type="ECO:0000256" key="1">
    <source>
        <dbReference type="SAM" id="MobiDB-lite"/>
    </source>
</evidence>
<comment type="caution">
    <text evidence="2">The sequence shown here is derived from an EMBL/GenBank/DDBJ whole genome shotgun (WGS) entry which is preliminary data.</text>
</comment>